<dbReference type="AlphaFoldDB" id="A0A4R7BVW2"/>
<dbReference type="PROSITE" id="PS50104">
    <property type="entry name" value="TIR"/>
    <property type="match status" value="1"/>
</dbReference>
<feature type="domain" description="Protein kinase" evidence="6">
    <location>
        <begin position="10"/>
        <end position="282"/>
    </location>
</feature>
<keyword evidence="3 8" id="KW-0418">Kinase</keyword>
<evidence type="ECO:0000313" key="8">
    <source>
        <dbReference type="EMBL" id="TDR89593.1"/>
    </source>
</evidence>
<dbReference type="SUPFAM" id="SSF52200">
    <property type="entry name" value="Toll/Interleukin receptor TIR domain"/>
    <property type="match status" value="1"/>
</dbReference>
<evidence type="ECO:0000256" key="2">
    <source>
        <dbReference type="ARBA" id="ARBA00022741"/>
    </source>
</evidence>
<dbReference type="SUPFAM" id="SSF56112">
    <property type="entry name" value="Protein kinase-like (PK-like)"/>
    <property type="match status" value="1"/>
</dbReference>
<gene>
    <name evidence="8" type="ORF">EV668_2425</name>
</gene>
<dbReference type="Gene3D" id="3.30.200.20">
    <property type="entry name" value="Phosphorylase Kinase, domain 1"/>
    <property type="match status" value="1"/>
</dbReference>
<evidence type="ECO:0000256" key="4">
    <source>
        <dbReference type="ARBA" id="ARBA00022840"/>
    </source>
</evidence>
<dbReference type="InterPro" id="IPR000157">
    <property type="entry name" value="TIR_dom"/>
</dbReference>
<evidence type="ECO:0000256" key="1">
    <source>
        <dbReference type="ARBA" id="ARBA00022679"/>
    </source>
</evidence>
<dbReference type="PROSITE" id="PS50011">
    <property type="entry name" value="PROTEIN_KINASE_DOM"/>
    <property type="match status" value="1"/>
</dbReference>
<dbReference type="RefSeq" id="WP_133770323.1">
    <property type="nucleotide sequence ID" value="NZ_SNZR01000013.1"/>
</dbReference>
<organism evidence="8 9">
    <name type="scientific">Enterovirga rhinocerotis</name>
    <dbReference type="NCBI Taxonomy" id="1339210"/>
    <lineage>
        <taxon>Bacteria</taxon>
        <taxon>Pseudomonadati</taxon>
        <taxon>Pseudomonadota</taxon>
        <taxon>Alphaproteobacteria</taxon>
        <taxon>Hyphomicrobiales</taxon>
        <taxon>Methylobacteriaceae</taxon>
        <taxon>Enterovirga</taxon>
    </lineage>
</organism>
<dbReference type="PANTHER" id="PTHR43289">
    <property type="entry name" value="MITOGEN-ACTIVATED PROTEIN KINASE KINASE KINASE 20-RELATED"/>
    <property type="match status" value="1"/>
</dbReference>
<feature type="domain" description="TIR" evidence="7">
    <location>
        <begin position="288"/>
        <end position="418"/>
    </location>
</feature>
<keyword evidence="8" id="KW-0723">Serine/threonine-protein kinase</keyword>
<dbReference type="PROSITE" id="PS00108">
    <property type="entry name" value="PROTEIN_KINASE_ST"/>
    <property type="match status" value="1"/>
</dbReference>
<evidence type="ECO:0000259" key="6">
    <source>
        <dbReference type="PROSITE" id="PS50011"/>
    </source>
</evidence>
<dbReference type="GO" id="GO:0004674">
    <property type="term" value="F:protein serine/threonine kinase activity"/>
    <property type="evidence" value="ECO:0007669"/>
    <property type="project" value="UniProtKB-KW"/>
</dbReference>
<sequence length="546" mass="59898">MADQIIAGRYRRDGEARLGGQATIFPAHDMLLGRDVAIKVARTDAGDLSVALRSSLIREARFLARMSHPGIVTLYDFFEVGAHVAFVMPRYRSNLVDELRRDPALRRSRFLTVFTHVADALDHCVASGVVHRDIKPANILLGQDDASICDFGVATEIDDAGDWTGIVGSHPYIAPELFLGDVDPDLRTPAVRRSFDQFALGVTVYQLLTGQLPFPPIGPDSDPRTSCTAINLLHHKTFLPCHFANSDLPPTVDDVVGRMLSVDPRSRFPTNRDAIEELRAALSGLTPGARRVFVSYARTDKPFVGRLVQALEESGRVEVRWDDQLVPGLDWDDQLEDAMVASDAMMVMLSRESVLSPEVKAEWRYWKGALERPLITVVLDDCRVPYRLYGHHQLRVGRNAPTDPAALASVVVEQLAAAVPAARAHADRLAARRSPRPDGNVHMPDSDGRTEDAGASPEPWGTVVLRPAVEPIPEPNPGAISASELETLPARARWPDQPEAPLSTTAVRRELGDYELSATVPGRLDISDYKTVIAGLWNAETPLTTP</sequence>
<keyword evidence="2" id="KW-0547">Nucleotide-binding</keyword>
<dbReference type="Pfam" id="PF13676">
    <property type="entry name" value="TIR_2"/>
    <property type="match status" value="1"/>
</dbReference>
<protein>
    <submittedName>
        <fullName evidence="8">Serine/threonine protein kinase</fullName>
    </submittedName>
</protein>
<dbReference type="InterPro" id="IPR000719">
    <property type="entry name" value="Prot_kinase_dom"/>
</dbReference>
<reference evidence="8 9" key="1">
    <citation type="submission" date="2019-03" db="EMBL/GenBank/DDBJ databases">
        <title>Genomic Encyclopedia of Type Strains, Phase IV (KMG-IV): sequencing the most valuable type-strain genomes for metagenomic binning, comparative biology and taxonomic classification.</title>
        <authorList>
            <person name="Goeker M."/>
        </authorList>
    </citation>
    <scope>NUCLEOTIDE SEQUENCE [LARGE SCALE GENOMIC DNA]</scope>
    <source>
        <strain evidence="8 9">DSM 25903</strain>
    </source>
</reference>
<dbReference type="GO" id="GO:0005524">
    <property type="term" value="F:ATP binding"/>
    <property type="evidence" value="ECO:0007669"/>
    <property type="project" value="UniProtKB-KW"/>
</dbReference>
<accession>A0A4R7BVW2</accession>
<name>A0A4R7BVW2_9HYPH</name>
<dbReference type="EMBL" id="SNZR01000013">
    <property type="protein sequence ID" value="TDR89593.1"/>
    <property type="molecule type" value="Genomic_DNA"/>
</dbReference>
<dbReference type="InterPro" id="IPR008271">
    <property type="entry name" value="Ser/Thr_kinase_AS"/>
</dbReference>
<evidence type="ECO:0000313" key="9">
    <source>
        <dbReference type="Proteomes" id="UP000295122"/>
    </source>
</evidence>
<dbReference type="Gene3D" id="3.40.50.10140">
    <property type="entry name" value="Toll/interleukin-1 receptor homology (TIR) domain"/>
    <property type="match status" value="1"/>
</dbReference>
<keyword evidence="1" id="KW-0808">Transferase</keyword>
<comment type="caution">
    <text evidence="8">The sequence shown here is derived from an EMBL/GenBank/DDBJ whole genome shotgun (WGS) entry which is preliminary data.</text>
</comment>
<dbReference type="PANTHER" id="PTHR43289:SF6">
    <property type="entry name" value="SERINE_THREONINE-PROTEIN KINASE NEKL-3"/>
    <property type="match status" value="1"/>
</dbReference>
<dbReference type="SMART" id="SM00220">
    <property type="entry name" value="S_TKc"/>
    <property type="match status" value="1"/>
</dbReference>
<evidence type="ECO:0000256" key="3">
    <source>
        <dbReference type="ARBA" id="ARBA00022777"/>
    </source>
</evidence>
<dbReference type="Pfam" id="PF00069">
    <property type="entry name" value="Pkinase"/>
    <property type="match status" value="1"/>
</dbReference>
<keyword evidence="4" id="KW-0067">ATP-binding</keyword>
<evidence type="ECO:0000259" key="7">
    <source>
        <dbReference type="PROSITE" id="PS50104"/>
    </source>
</evidence>
<dbReference type="OrthoDB" id="9801841at2"/>
<dbReference type="InterPro" id="IPR011009">
    <property type="entry name" value="Kinase-like_dom_sf"/>
</dbReference>
<dbReference type="InterPro" id="IPR035897">
    <property type="entry name" value="Toll_tir_struct_dom_sf"/>
</dbReference>
<dbReference type="Gene3D" id="1.10.510.10">
    <property type="entry name" value="Transferase(Phosphotransferase) domain 1"/>
    <property type="match status" value="1"/>
</dbReference>
<dbReference type="CDD" id="cd14014">
    <property type="entry name" value="STKc_PknB_like"/>
    <property type="match status" value="1"/>
</dbReference>
<evidence type="ECO:0000256" key="5">
    <source>
        <dbReference type="SAM" id="MobiDB-lite"/>
    </source>
</evidence>
<feature type="region of interest" description="Disordered" evidence="5">
    <location>
        <begin position="427"/>
        <end position="459"/>
    </location>
</feature>
<dbReference type="Proteomes" id="UP000295122">
    <property type="component" value="Unassembled WGS sequence"/>
</dbReference>
<proteinExistence type="predicted"/>
<dbReference type="GO" id="GO:0007165">
    <property type="term" value="P:signal transduction"/>
    <property type="evidence" value="ECO:0007669"/>
    <property type="project" value="InterPro"/>
</dbReference>
<keyword evidence="9" id="KW-1185">Reference proteome</keyword>